<gene>
    <name evidence="2" type="ORF">A5649_17335</name>
</gene>
<dbReference type="Proteomes" id="UP000093712">
    <property type="component" value="Unassembled WGS sequence"/>
</dbReference>
<evidence type="ECO:0000313" key="3">
    <source>
        <dbReference type="Proteomes" id="UP000093712"/>
    </source>
</evidence>
<comment type="caution">
    <text evidence="2">The sequence shown here is derived from an EMBL/GenBank/DDBJ whole genome shotgun (WGS) entry which is preliminary data.</text>
</comment>
<organism evidence="2 3">
    <name type="scientific">Mycolicibacter heraklionensis</name>
    <dbReference type="NCBI Taxonomy" id="512402"/>
    <lineage>
        <taxon>Bacteria</taxon>
        <taxon>Bacillati</taxon>
        <taxon>Actinomycetota</taxon>
        <taxon>Actinomycetes</taxon>
        <taxon>Mycobacteriales</taxon>
        <taxon>Mycobacteriaceae</taxon>
        <taxon>Mycolicibacter</taxon>
    </lineage>
</organism>
<dbReference type="AlphaFoldDB" id="A0AA91EX71"/>
<dbReference type="Pfam" id="PF05305">
    <property type="entry name" value="DUF732"/>
    <property type="match status" value="1"/>
</dbReference>
<accession>A0AA91EX71</accession>
<sequence length="77" mass="8673">MAHADQASYIQYINDHNLRIPLWTDGQLYGMGVKICMFLHEGMSPQEVSDAQGPTMFLDNMGVIRASQETICPDTLR</sequence>
<proteinExistence type="predicted"/>
<feature type="domain" description="DUF732" evidence="1">
    <location>
        <begin position="5"/>
        <end position="74"/>
    </location>
</feature>
<evidence type="ECO:0000259" key="1">
    <source>
        <dbReference type="Pfam" id="PF05305"/>
    </source>
</evidence>
<protein>
    <recommendedName>
        <fullName evidence="1">DUF732 domain-containing protein</fullName>
    </recommendedName>
</protein>
<reference evidence="2 3" key="1">
    <citation type="submission" date="2016-06" db="EMBL/GenBank/DDBJ databases">
        <authorList>
            <person name="Sutton G."/>
            <person name="Brinkac L."/>
            <person name="Sanka R."/>
            <person name="Adams M."/>
            <person name="Lau E."/>
            <person name="Garcia-Basteiro A."/>
            <person name="Lopez-Varela E."/>
            <person name="Palencia S."/>
        </authorList>
    </citation>
    <scope>NUCLEOTIDE SEQUENCE [LARGE SCALE GENOMIC DNA]</scope>
    <source>
        <strain evidence="2 3">1211594.5</strain>
    </source>
</reference>
<dbReference type="EMBL" id="LZME01000037">
    <property type="protein sequence ID" value="OBK87823.1"/>
    <property type="molecule type" value="Genomic_DNA"/>
</dbReference>
<evidence type="ECO:0000313" key="2">
    <source>
        <dbReference type="EMBL" id="OBK87823.1"/>
    </source>
</evidence>
<dbReference type="InterPro" id="IPR007969">
    <property type="entry name" value="DUF732"/>
</dbReference>
<name>A0AA91EX71_9MYCO</name>